<dbReference type="Pfam" id="PF05699">
    <property type="entry name" value="Dimer_Tnp_hAT"/>
    <property type="match status" value="1"/>
</dbReference>
<sequence length="808" mass="90978">MLVAMPVPSKPSRTTLVTPELGSDPAIALSELYALSDLEAWKFSDENIVAAALSIWTSVVYRHFKISVRRVYREVNSAHPLPDYLDYIFECIHDPRNCSSTRDRKDTGNWGTTNLQRAIRKCDKRRGVPDSLADVSDGSPPFSQLAFRTLLVLWCSVNHRPFHMLSDPLFLDIVHLLRSEATVPCPQTISADLTYLYNLASARISDWFSASENAFHLAIDGWSSPLTASFLGIIVFWREGGKLWRSVLEFVHLTQSHTGAYMAEKTLECLERFKITNHVMSVCLDNASNNDTFVRHLAQSLPNFDGAKSRSRCFSHVTNLMAKAFMAPFTSPSSKKRKTIANPTPPSRRIETANSEPHTEPSTGTPDLGNDSAESDANPSTTVDQGPSPLDSDEGMEAYDQGIAQAAVLTVLDRRQSVHQHSALNDDLQEARKIIPKITEFATKVHGKDHLFQRFKAIRTSLNEMIKSDKEVPTKYVATRWNAYLYCAQTHCELRPVIDVMTNTTTNGKDDMQLYCLSPTQWDMLNEMRWCLKIFEDLTLFFSRKETVLIHEVIPRLQLLRRQLELMRDDSSLFEVTRVAAEAALDVHAKYFELMRESFIPWVAVVMCPYYKLDWFVANGYLPERVWEIREAACTLFRKYTVNSVSTNSTHGDAYGAPTGRSSTNGVQQPSWMQVVDPFMSGFQTVTTNASPLLSIESYLSTPAIPRSYIDQADGLMAWWVAQEKCDSPVARMALDVLSSPASSVDAERAFSGGRMTVNYQQHRMGLDTFRAKMAIGSWYGTPLLQDLEEVLGVLEGRRTTVPDPLNI</sequence>
<dbReference type="PANTHER" id="PTHR46481">
    <property type="entry name" value="ZINC FINGER BED DOMAIN-CONTAINING PROTEIN 4"/>
    <property type="match status" value="1"/>
</dbReference>
<evidence type="ECO:0000256" key="1">
    <source>
        <dbReference type="ARBA" id="ARBA00004123"/>
    </source>
</evidence>
<evidence type="ECO:0000259" key="7">
    <source>
        <dbReference type="Pfam" id="PF05699"/>
    </source>
</evidence>
<gene>
    <name evidence="8" type="ORF">RSOLAG22IIIB_13693</name>
</gene>
<keyword evidence="9" id="KW-1185">Reference proteome</keyword>
<evidence type="ECO:0000256" key="2">
    <source>
        <dbReference type="ARBA" id="ARBA00022723"/>
    </source>
</evidence>
<keyword evidence="4" id="KW-0862">Zinc</keyword>
<evidence type="ECO:0000256" key="3">
    <source>
        <dbReference type="ARBA" id="ARBA00022771"/>
    </source>
</evidence>
<keyword evidence="5" id="KW-0539">Nucleus</keyword>
<feature type="domain" description="HAT C-terminal dimerisation" evidence="7">
    <location>
        <begin position="696"/>
        <end position="779"/>
    </location>
</feature>
<dbReference type="InterPro" id="IPR052035">
    <property type="entry name" value="ZnF_BED_domain_contain"/>
</dbReference>
<evidence type="ECO:0000256" key="4">
    <source>
        <dbReference type="ARBA" id="ARBA00022833"/>
    </source>
</evidence>
<evidence type="ECO:0000256" key="5">
    <source>
        <dbReference type="ARBA" id="ARBA00023242"/>
    </source>
</evidence>
<dbReference type="GO" id="GO:0005634">
    <property type="term" value="C:nucleus"/>
    <property type="evidence" value="ECO:0007669"/>
    <property type="project" value="UniProtKB-SubCell"/>
</dbReference>
<keyword evidence="3" id="KW-0863">Zinc-finger</keyword>
<feature type="compositionally biased region" description="Polar residues" evidence="6">
    <location>
        <begin position="352"/>
        <end position="365"/>
    </location>
</feature>
<evidence type="ECO:0000256" key="6">
    <source>
        <dbReference type="SAM" id="MobiDB-lite"/>
    </source>
</evidence>
<dbReference type="SUPFAM" id="SSF53098">
    <property type="entry name" value="Ribonuclease H-like"/>
    <property type="match status" value="1"/>
</dbReference>
<reference evidence="8 9" key="1">
    <citation type="submission" date="2015-07" db="EMBL/GenBank/DDBJ databases">
        <authorList>
            <person name="Noorani M."/>
        </authorList>
    </citation>
    <scope>NUCLEOTIDE SEQUENCE [LARGE SCALE GENOMIC DNA]</scope>
    <source>
        <strain evidence="8">BBA 69670</strain>
    </source>
</reference>
<comment type="subcellular location">
    <subcellularLocation>
        <location evidence="1">Nucleus</location>
    </subcellularLocation>
</comment>
<feature type="region of interest" description="Disordered" evidence="6">
    <location>
        <begin position="332"/>
        <end position="395"/>
    </location>
</feature>
<dbReference type="PANTHER" id="PTHR46481:SF10">
    <property type="entry name" value="ZINC FINGER BED DOMAIN-CONTAINING PROTEIN 39"/>
    <property type="match status" value="1"/>
</dbReference>
<dbReference type="GO" id="GO:0046983">
    <property type="term" value="F:protein dimerization activity"/>
    <property type="evidence" value="ECO:0007669"/>
    <property type="project" value="InterPro"/>
</dbReference>
<dbReference type="InterPro" id="IPR012337">
    <property type="entry name" value="RNaseH-like_sf"/>
</dbReference>
<evidence type="ECO:0000313" key="8">
    <source>
        <dbReference type="EMBL" id="CUA68325.1"/>
    </source>
</evidence>
<dbReference type="InterPro" id="IPR008906">
    <property type="entry name" value="HATC_C_dom"/>
</dbReference>
<accession>A0A0K6FPY1</accession>
<evidence type="ECO:0000313" key="9">
    <source>
        <dbReference type="Proteomes" id="UP000044841"/>
    </source>
</evidence>
<dbReference type="GO" id="GO:0008270">
    <property type="term" value="F:zinc ion binding"/>
    <property type="evidence" value="ECO:0007669"/>
    <property type="project" value="UniProtKB-KW"/>
</dbReference>
<name>A0A0K6FPY1_9AGAM</name>
<feature type="compositionally biased region" description="Polar residues" evidence="6">
    <location>
        <begin position="375"/>
        <end position="385"/>
    </location>
</feature>
<proteinExistence type="predicted"/>
<dbReference type="Proteomes" id="UP000044841">
    <property type="component" value="Unassembled WGS sequence"/>
</dbReference>
<organism evidence="8 9">
    <name type="scientific">Rhizoctonia solani</name>
    <dbReference type="NCBI Taxonomy" id="456999"/>
    <lineage>
        <taxon>Eukaryota</taxon>
        <taxon>Fungi</taxon>
        <taxon>Dikarya</taxon>
        <taxon>Basidiomycota</taxon>
        <taxon>Agaricomycotina</taxon>
        <taxon>Agaricomycetes</taxon>
        <taxon>Cantharellales</taxon>
        <taxon>Ceratobasidiaceae</taxon>
        <taxon>Rhizoctonia</taxon>
    </lineage>
</organism>
<dbReference type="EMBL" id="CYGV01000385">
    <property type="protein sequence ID" value="CUA68325.1"/>
    <property type="molecule type" value="Genomic_DNA"/>
</dbReference>
<keyword evidence="2" id="KW-0479">Metal-binding</keyword>
<protein>
    <submittedName>
        <fullName evidence="8">Phycobiliprotein ApcE</fullName>
    </submittedName>
</protein>
<dbReference type="AlphaFoldDB" id="A0A0K6FPY1"/>